<feature type="transmembrane region" description="Helical" evidence="1">
    <location>
        <begin position="73"/>
        <end position="91"/>
    </location>
</feature>
<evidence type="ECO:0000256" key="1">
    <source>
        <dbReference type="SAM" id="Phobius"/>
    </source>
</evidence>
<dbReference type="EMBL" id="JAAKGT010000002">
    <property type="protein sequence ID" value="NGM49428.1"/>
    <property type="molecule type" value="Genomic_DNA"/>
</dbReference>
<keyword evidence="1" id="KW-0472">Membrane</keyword>
<keyword evidence="1" id="KW-1133">Transmembrane helix</keyword>
<accession>A0A6G4QWW2</accession>
<dbReference type="RefSeq" id="WP_165257348.1">
    <property type="nucleotide sequence ID" value="NZ_JAAKGT010000002.1"/>
</dbReference>
<organism evidence="2">
    <name type="scientific">Caulobacter sp. 602-2</name>
    <dbReference type="NCBI Taxonomy" id="2710887"/>
    <lineage>
        <taxon>Bacteria</taxon>
        <taxon>Pseudomonadati</taxon>
        <taxon>Pseudomonadota</taxon>
        <taxon>Alphaproteobacteria</taxon>
        <taxon>Caulobacterales</taxon>
        <taxon>Caulobacteraceae</taxon>
        <taxon>Caulobacter</taxon>
    </lineage>
</organism>
<sequence>MNRAVMAYLRGRSRRLAFWLWSLGVLGANLAATAIIFAFAPGHLSSDPPLRVMLWLVWALAAVRRLRDAGWPTWLAALPPVASTLATTLYLQSDGRHDVALLLLSTQAQTASGLFVAAAVALLGCLPSRPREVAPRDRADVFG</sequence>
<evidence type="ECO:0000313" key="2">
    <source>
        <dbReference type="EMBL" id="NGM49428.1"/>
    </source>
</evidence>
<feature type="transmembrane region" description="Helical" evidence="1">
    <location>
        <begin position="111"/>
        <end position="128"/>
    </location>
</feature>
<protein>
    <submittedName>
        <fullName evidence="2">DUF805 domain-containing protein</fullName>
    </submittedName>
</protein>
<dbReference type="GO" id="GO:0016020">
    <property type="term" value="C:membrane"/>
    <property type="evidence" value="ECO:0007669"/>
    <property type="project" value="InterPro"/>
</dbReference>
<feature type="transmembrane region" description="Helical" evidence="1">
    <location>
        <begin position="48"/>
        <end position="66"/>
    </location>
</feature>
<keyword evidence="1" id="KW-0812">Transmembrane</keyword>
<dbReference type="AlphaFoldDB" id="A0A6G4QWW2"/>
<name>A0A6G4QWW2_9CAUL</name>
<comment type="caution">
    <text evidence="2">The sequence shown here is derived from an EMBL/GenBank/DDBJ whole genome shotgun (WGS) entry which is preliminary data.</text>
</comment>
<dbReference type="Pfam" id="PF05656">
    <property type="entry name" value="DUF805"/>
    <property type="match status" value="1"/>
</dbReference>
<reference evidence="2" key="1">
    <citation type="submission" date="2020-02" db="EMBL/GenBank/DDBJ databases">
        <authorList>
            <person name="Gao J."/>
            <person name="Sun J."/>
        </authorList>
    </citation>
    <scope>NUCLEOTIDE SEQUENCE</scope>
    <source>
        <strain evidence="2">602-2</strain>
    </source>
</reference>
<dbReference type="InterPro" id="IPR008523">
    <property type="entry name" value="DUF805"/>
</dbReference>
<proteinExistence type="predicted"/>
<gene>
    <name evidence="2" type="ORF">G5B46_07405</name>
</gene>